<dbReference type="InterPro" id="IPR038695">
    <property type="entry name" value="Saro_0823-like_sf"/>
</dbReference>
<evidence type="ECO:0000256" key="1">
    <source>
        <dbReference type="SAM" id="SignalP"/>
    </source>
</evidence>
<dbReference type="Proteomes" id="UP001470809">
    <property type="component" value="Chromosome"/>
</dbReference>
<accession>A0AAN0MEK3</accession>
<dbReference type="RefSeq" id="WP_342075903.1">
    <property type="nucleotide sequence ID" value="NZ_CP151767.2"/>
</dbReference>
<reference evidence="2" key="1">
    <citation type="submission" date="2024-08" db="EMBL/GenBank/DDBJ databases">
        <title>Phylogenomic analyses of a clade within the roseobacter group suggest taxonomic reassignments of species of the genera Aestuariivita, Citreicella, Loktanella, Nautella, Pelagibaca, Ruegeria, Thalassobius, Thiobacimonas and Tropicibacter, and the proposal o.</title>
        <authorList>
            <person name="Jeon C.O."/>
        </authorList>
    </citation>
    <scope>NUCLEOTIDE SEQUENCE</scope>
    <source>
        <strain evidence="2">SS1-5</strain>
    </source>
</reference>
<dbReference type="PANTHER" id="PTHR37953:SF1">
    <property type="entry name" value="UPF0127 PROTEIN MJ1496"/>
    <property type="match status" value="1"/>
</dbReference>
<dbReference type="PANTHER" id="PTHR37953">
    <property type="entry name" value="UPF0127 PROTEIN MJ1496"/>
    <property type="match status" value="1"/>
</dbReference>
<keyword evidence="3" id="KW-1185">Reference proteome</keyword>
<feature type="signal peptide" evidence="1">
    <location>
        <begin position="1"/>
        <end position="20"/>
    </location>
</feature>
<protein>
    <submittedName>
        <fullName evidence="2">DUF192 domain-containing protein</fullName>
    </submittedName>
</protein>
<evidence type="ECO:0000313" key="3">
    <source>
        <dbReference type="Proteomes" id="UP001470809"/>
    </source>
</evidence>
<dbReference type="InterPro" id="IPR003795">
    <property type="entry name" value="DUF192"/>
</dbReference>
<name>A0AAN0MEK3_9RHOB</name>
<dbReference type="Pfam" id="PF02643">
    <property type="entry name" value="DUF192"/>
    <property type="match status" value="1"/>
</dbReference>
<dbReference type="KEGG" id="yrh:AABB31_16310"/>
<organism evidence="2 3">
    <name type="scientific">Yoonia rhodophyticola</name>
    <dbReference type="NCBI Taxonomy" id="3137370"/>
    <lineage>
        <taxon>Bacteria</taxon>
        <taxon>Pseudomonadati</taxon>
        <taxon>Pseudomonadota</taxon>
        <taxon>Alphaproteobacteria</taxon>
        <taxon>Rhodobacterales</taxon>
        <taxon>Paracoccaceae</taxon>
        <taxon>Yoonia</taxon>
    </lineage>
</organism>
<feature type="chain" id="PRO_5043052699" evidence="1">
    <location>
        <begin position="21"/>
        <end position="159"/>
    </location>
</feature>
<gene>
    <name evidence="2" type="ORF">AABB31_16310</name>
</gene>
<sequence length="159" mass="16857">MKAALTALTIWLAGTQSALALCADDKLTVVGAWGQATFSIDVADDPQERARGLMFVEQMPTLSGMLFIYERPQSVSFWMKNTLIPLDMLFAAPDGEILHVHPNAIPGDLTPIPGGDGVQMVLEINGGLAKRLGIAPGDTMQHPSFGADAILPCDVPADS</sequence>
<dbReference type="EMBL" id="CP151767">
    <property type="protein sequence ID" value="WZU66581.1"/>
    <property type="molecule type" value="Genomic_DNA"/>
</dbReference>
<dbReference type="Gene3D" id="2.60.120.1140">
    <property type="entry name" value="Protein of unknown function DUF192"/>
    <property type="match status" value="1"/>
</dbReference>
<evidence type="ECO:0000313" key="2">
    <source>
        <dbReference type="EMBL" id="WZU66581.1"/>
    </source>
</evidence>
<dbReference type="AlphaFoldDB" id="A0AAN0MEK3"/>
<proteinExistence type="predicted"/>
<keyword evidence="1" id="KW-0732">Signal</keyword>